<dbReference type="EMBL" id="JBHUCX010000028">
    <property type="protein sequence ID" value="MFD1675488.1"/>
    <property type="molecule type" value="Genomic_DNA"/>
</dbReference>
<sequence>MGRIFVLGAGAMAESFIKGVLHDEAVAPSDIVVMNRQNRARLQELTDLYGIGQARAISDAADADVVILSVKPYDIATALQGMLPYLNGQLLISFAAGIPIDFIEQATERRAQVIRAMPNLPVAVLAGAIAISASKQVSATSVEHAKGLLAQLGVVVELEEQMMDAATAFSGSGPGFVSYFLEAMEQAAVQLGFSAPMARELLIQTVLGTAKILQEWRLSPAELRVRVTSPNGTTHAGLNVLNERGMQDAIAQALIQAANRSQEMGQQYTAKV</sequence>
<keyword evidence="2 4" id="KW-0560">Oxidoreductase</keyword>
<keyword evidence="8" id="KW-1185">Reference proteome</keyword>
<comment type="pathway">
    <text evidence="2 4">Amino-acid biosynthesis; L-proline biosynthesis; L-proline from L-glutamate 5-semialdehyde: step 1/1.</text>
</comment>
<keyword evidence="2 4" id="KW-0028">Amino-acid biosynthesis</keyword>
<dbReference type="Gene3D" id="3.40.50.720">
    <property type="entry name" value="NAD(P)-binding Rossmann-like Domain"/>
    <property type="match status" value="1"/>
</dbReference>
<dbReference type="InterPro" id="IPR008927">
    <property type="entry name" value="6-PGluconate_DH-like_C_sf"/>
</dbReference>
<dbReference type="InterPro" id="IPR036291">
    <property type="entry name" value="NAD(P)-bd_dom_sf"/>
</dbReference>
<keyword evidence="2 4" id="KW-0641">Proline biosynthesis</keyword>
<evidence type="ECO:0000256" key="2">
    <source>
        <dbReference type="HAMAP-Rule" id="MF_01925"/>
    </source>
</evidence>
<dbReference type="SUPFAM" id="SSF48179">
    <property type="entry name" value="6-phosphogluconate dehydrogenase C-terminal domain-like"/>
    <property type="match status" value="1"/>
</dbReference>
<organism evidence="7 8">
    <name type="scientific">Alicyclobacillus fodiniaquatilis</name>
    <dbReference type="NCBI Taxonomy" id="1661150"/>
    <lineage>
        <taxon>Bacteria</taxon>
        <taxon>Bacillati</taxon>
        <taxon>Bacillota</taxon>
        <taxon>Bacilli</taxon>
        <taxon>Bacillales</taxon>
        <taxon>Alicyclobacillaceae</taxon>
        <taxon>Alicyclobacillus</taxon>
    </lineage>
</organism>
<comment type="subcellular location">
    <subcellularLocation>
        <location evidence="2">Cytoplasm</location>
    </subcellularLocation>
</comment>
<reference evidence="8" key="1">
    <citation type="journal article" date="2019" name="Int. J. Syst. Evol. Microbiol.">
        <title>The Global Catalogue of Microorganisms (GCM) 10K type strain sequencing project: providing services to taxonomists for standard genome sequencing and annotation.</title>
        <authorList>
            <consortium name="The Broad Institute Genomics Platform"/>
            <consortium name="The Broad Institute Genome Sequencing Center for Infectious Disease"/>
            <person name="Wu L."/>
            <person name="Ma J."/>
        </authorList>
    </citation>
    <scope>NUCLEOTIDE SEQUENCE [LARGE SCALE GENOMIC DNA]</scope>
    <source>
        <strain evidence="8">CGMCC 1.12286</strain>
    </source>
</reference>
<dbReference type="InterPro" id="IPR028939">
    <property type="entry name" value="P5C_Rdtase_cat_N"/>
</dbReference>
<name>A0ABW4JKE7_9BACL</name>
<dbReference type="SUPFAM" id="SSF51735">
    <property type="entry name" value="NAD(P)-binding Rossmann-fold domains"/>
    <property type="match status" value="1"/>
</dbReference>
<comment type="function">
    <text evidence="2">Catalyzes the reduction of 1-pyrroline-5-carboxylate (PCA) to L-proline.</text>
</comment>
<evidence type="ECO:0000259" key="6">
    <source>
        <dbReference type="Pfam" id="PF14748"/>
    </source>
</evidence>
<protein>
    <recommendedName>
        <fullName evidence="2 3">Pyrroline-5-carboxylate reductase</fullName>
        <shortName evidence="2">P5C reductase</shortName>
        <shortName evidence="2">P5CR</shortName>
        <ecNumber evidence="2 3">1.5.1.2</ecNumber>
    </recommendedName>
    <alternativeName>
        <fullName evidence="2">PCA reductase</fullName>
    </alternativeName>
</protein>
<dbReference type="InterPro" id="IPR053790">
    <property type="entry name" value="P5CR-like_CS"/>
</dbReference>
<dbReference type="Pfam" id="PF03807">
    <property type="entry name" value="F420_oxidored"/>
    <property type="match status" value="1"/>
</dbReference>
<evidence type="ECO:0000256" key="3">
    <source>
        <dbReference type="NCBIfam" id="TIGR00112"/>
    </source>
</evidence>
<proteinExistence type="inferred from homology"/>
<dbReference type="InterPro" id="IPR029036">
    <property type="entry name" value="P5CR_dimer"/>
</dbReference>
<evidence type="ECO:0000259" key="5">
    <source>
        <dbReference type="Pfam" id="PF03807"/>
    </source>
</evidence>
<dbReference type="InterPro" id="IPR000304">
    <property type="entry name" value="Pyrroline-COOH_reductase"/>
</dbReference>
<dbReference type="RefSeq" id="WP_377943359.1">
    <property type="nucleotide sequence ID" value="NZ_JBHUCX010000028.1"/>
</dbReference>
<dbReference type="GO" id="GO:0004735">
    <property type="term" value="F:pyrroline-5-carboxylate reductase activity"/>
    <property type="evidence" value="ECO:0007669"/>
    <property type="project" value="UniProtKB-EC"/>
</dbReference>
<keyword evidence="2" id="KW-0963">Cytoplasm</keyword>
<accession>A0ABW4JKE7</accession>
<dbReference type="PANTHER" id="PTHR11645">
    <property type="entry name" value="PYRROLINE-5-CARBOXYLATE REDUCTASE"/>
    <property type="match status" value="1"/>
</dbReference>
<comment type="catalytic activity">
    <reaction evidence="2">
        <text>L-proline + NAD(+) = (S)-1-pyrroline-5-carboxylate + NADH + 2 H(+)</text>
        <dbReference type="Rhea" id="RHEA:14105"/>
        <dbReference type="ChEBI" id="CHEBI:15378"/>
        <dbReference type="ChEBI" id="CHEBI:17388"/>
        <dbReference type="ChEBI" id="CHEBI:57540"/>
        <dbReference type="ChEBI" id="CHEBI:57945"/>
        <dbReference type="ChEBI" id="CHEBI:60039"/>
        <dbReference type="EC" id="1.5.1.2"/>
    </reaction>
</comment>
<dbReference type="Gene3D" id="1.10.3730.10">
    <property type="entry name" value="ProC C-terminal domain-like"/>
    <property type="match status" value="1"/>
</dbReference>
<dbReference type="PANTHER" id="PTHR11645:SF49">
    <property type="entry name" value="PYRROLINE-5-CARBOXYLATE REDUCTASE 1"/>
    <property type="match status" value="1"/>
</dbReference>
<gene>
    <name evidence="2 7" type="primary">proC</name>
    <name evidence="7" type="ORF">ACFSB2_12370</name>
</gene>
<comment type="catalytic activity">
    <reaction evidence="2 4">
        <text>L-proline + NADP(+) = (S)-1-pyrroline-5-carboxylate + NADPH + 2 H(+)</text>
        <dbReference type="Rhea" id="RHEA:14109"/>
        <dbReference type="ChEBI" id="CHEBI:15378"/>
        <dbReference type="ChEBI" id="CHEBI:17388"/>
        <dbReference type="ChEBI" id="CHEBI:57783"/>
        <dbReference type="ChEBI" id="CHEBI:58349"/>
        <dbReference type="ChEBI" id="CHEBI:60039"/>
        <dbReference type="EC" id="1.5.1.2"/>
    </reaction>
</comment>
<comment type="similarity">
    <text evidence="1 2 4">Belongs to the pyrroline-5-carboxylate reductase family.</text>
</comment>
<dbReference type="Proteomes" id="UP001597079">
    <property type="component" value="Unassembled WGS sequence"/>
</dbReference>
<dbReference type="NCBIfam" id="TIGR00112">
    <property type="entry name" value="proC"/>
    <property type="match status" value="1"/>
</dbReference>
<evidence type="ECO:0000256" key="4">
    <source>
        <dbReference type="RuleBase" id="RU003903"/>
    </source>
</evidence>
<keyword evidence="2 4" id="KW-0521">NADP</keyword>
<feature type="domain" description="Pyrroline-5-carboxylate reductase dimerisation" evidence="6">
    <location>
        <begin position="160"/>
        <end position="264"/>
    </location>
</feature>
<evidence type="ECO:0000256" key="1">
    <source>
        <dbReference type="ARBA" id="ARBA00005525"/>
    </source>
</evidence>
<dbReference type="PIRSF" id="PIRSF000193">
    <property type="entry name" value="Pyrrol-5-carb_rd"/>
    <property type="match status" value="1"/>
</dbReference>
<dbReference type="Pfam" id="PF14748">
    <property type="entry name" value="P5CR_dimer"/>
    <property type="match status" value="1"/>
</dbReference>
<comment type="caution">
    <text evidence="7">The sequence shown here is derived from an EMBL/GenBank/DDBJ whole genome shotgun (WGS) entry which is preliminary data.</text>
</comment>
<dbReference type="PROSITE" id="PS00521">
    <property type="entry name" value="P5CR"/>
    <property type="match status" value="1"/>
</dbReference>
<feature type="domain" description="Pyrroline-5-carboxylate reductase catalytic N-terminal" evidence="5">
    <location>
        <begin position="4"/>
        <end position="97"/>
    </location>
</feature>
<dbReference type="HAMAP" id="MF_01925">
    <property type="entry name" value="P5C_reductase"/>
    <property type="match status" value="1"/>
</dbReference>
<evidence type="ECO:0000313" key="7">
    <source>
        <dbReference type="EMBL" id="MFD1675488.1"/>
    </source>
</evidence>
<dbReference type="EC" id="1.5.1.2" evidence="2 3"/>
<evidence type="ECO:0000313" key="8">
    <source>
        <dbReference type="Proteomes" id="UP001597079"/>
    </source>
</evidence>